<dbReference type="CDD" id="cd15830">
    <property type="entry name" value="BamD"/>
    <property type="match status" value="1"/>
</dbReference>
<dbReference type="Gene3D" id="1.25.40.10">
    <property type="entry name" value="Tetratricopeptide repeat domain"/>
    <property type="match status" value="1"/>
</dbReference>
<dbReference type="AlphaFoldDB" id="A0A399QR59"/>
<dbReference type="SUPFAM" id="SSF48452">
    <property type="entry name" value="TPR-like"/>
    <property type="match status" value="2"/>
</dbReference>
<comment type="caution">
    <text evidence="9">The sequence shown here is derived from an EMBL/GenBank/DDBJ whole genome shotgun (WGS) entry which is preliminary data.</text>
</comment>
<dbReference type="Proteomes" id="UP000265431">
    <property type="component" value="Unassembled WGS sequence"/>
</dbReference>
<keyword evidence="1 6" id="KW-0732">Signal</keyword>
<evidence type="ECO:0000256" key="1">
    <source>
        <dbReference type="ARBA" id="ARBA00022729"/>
    </source>
</evidence>
<name>A0A399QR59_9PROT</name>
<feature type="signal peptide" evidence="7">
    <location>
        <begin position="1"/>
        <end position="25"/>
    </location>
</feature>
<comment type="similarity">
    <text evidence="6">Belongs to the BamD family.</text>
</comment>
<reference evidence="9 10" key="1">
    <citation type="submission" date="2018-08" db="EMBL/GenBank/DDBJ databases">
        <title>Henriciella mobilis sp. nov., isolated from seawater.</title>
        <authorList>
            <person name="Cheng H."/>
            <person name="Wu Y.-H."/>
            <person name="Xu X.-W."/>
            <person name="Guo L.-L."/>
        </authorList>
    </citation>
    <scope>NUCLEOTIDE SEQUENCE [LARGE SCALE GENOMIC DNA]</scope>
    <source>
        <strain evidence="9 10">CCUG66934</strain>
    </source>
</reference>
<dbReference type="InterPro" id="IPR039565">
    <property type="entry name" value="BamD-like"/>
</dbReference>
<evidence type="ECO:0000256" key="7">
    <source>
        <dbReference type="SAM" id="SignalP"/>
    </source>
</evidence>
<protein>
    <recommendedName>
        <fullName evidence="6">Outer membrane protein assembly factor BamD</fullName>
    </recommendedName>
</protein>
<gene>
    <name evidence="6" type="primary">bamD</name>
    <name evidence="9" type="ORF">D1224_13975</name>
</gene>
<proteinExistence type="inferred from homology"/>
<dbReference type="PANTHER" id="PTHR37423:SF1">
    <property type="entry name" value="OUTER MEMBRANE PROTEIN ASSEMBLY FACTOR BAMD"/>
    <property type="match status" value="1"/>
</dbReference>
<evidence type="ECO:0000256" key="5">
    <source>
        <dbReference type="ARBA" id="ARBA00023288"/>
    </source>
</evidence>
<dbReference type="PANTHER" id="PTHR37423">
    <property type="entry name" value="SOLUBLE LYTIC MUREIN TRANSGLYCOSYLASE-RELATED"/>
    <property type="match status" value="1"/>
</dbReference>
<comment type="subunit">
    <text evidence="6">Part of the Bam complex.</text>
</comment>
<dbReference type="GO" id="GO:1990063">
    <property type="term" value="C:Bam protein complex"/>
    <property type="evidence" value="ECO:0007669"/>
    <property type="project" value="TreeGrafter"/>
</dbReference>
<dbReference type="GO" id="GO:0051205">
    <property type="term" value="P:protein insertion into membrane"/>
    <property type="evidence" value="ECO:0007669"/>
    <property type="project" value="UniProtKB-UniRule"/>
</dbReference>
<dbReference type="Pfam" id="PF13525">
    <property type="entry name" value="YfiO"/>
    <property type="match status" value="1"/>
</dbReference>
<evidence type="ECO:0000256" key="4">
    <source>
        <dbReference type="ARBA" id="ARBA00023237"/>
    </source>
</evidence>
<evidence type="ECO:0000313" key="10">
    <source>
        <dbReference type="Proteomes" id="UP000265431"/>
    </source>
</evidence>
<dbReference type="HAMAP" id="MF_00922">
    <property type="entry name" value="OM_assembly_BamD"/>
    <property type="match status" value="1"/>
</dbReference>
<evidence type="ECO:0000259" key="8">
    <source>
        <dbReference type="Pfam" id="PF13525"/>
    </source>
</evidence>
<evidence type="ECO:0000313" key="9">
    <source>
        <dbReference type="EMBL" id="RIJ21416.1"/>
    </source>
</evidence>
<keyword evidence="2 6" id="KW-0472">Membrane</keyword>
<evidence type="ECO:0000256" key="2">
    <source>
        <dbReference type="ARBA" id="ARBA00023136"/>
    </source>
</evidence>
<evidence type="ECO:0000256" key="3">
    <source>
        <dbReference type="ARBA" id="ARBA00023139"/>
    </source>
</evidence>
<dbReference type="OrthoDB" id="9804044at2"/>
<feature type="domain" description="Outer membrane lipoprotein BamD-like" evidence="8">
    <location>
        <begin position="34"/>
        <end position="225"/>
    </location>
</feature>
<organism evidence="9 10">
    <name type="scientific">Henriciella barbarensis</name>
    <dbReference type="NCBI Taxonomy" id="86342"/>
    <lineage>
        <taxon>Bacteria</taxon>
        <taxon>Pseudomonadati</taxon>
        <taxon>Pseudomonadota</taxon>
        <taxon>Alphaproteobacteria</taxon>
        <taxon>Hyphomonadales</taxon>
        <taxon>Hyphomonadaceae</taxon>
        <taxon>Henriciella</taxon>
    </lineage>
</organism>
<dbReference type="GO" id="GO:0043165">
    <property type="term" value="P:Gram-negative-bacterium-type cell outer membrane assembly"/>
    <property type="evidence" value="ECO:0007669"/>
    <property type="project" value="UniProtKB-UniRule"/>
</dbReference>
<keyword evidence="10" id="KW-1185">Reference proteome</keyword>
<keyword evidence="4 6" id="KW-0998">Cell outer membrane</keyword>
<dbReference type="InterPro" id="IPR011990">
    <property type="entry name" value="TPR-like_helical_dom_sf"/>
</dbReference>
<dbReference type="NCBIfam" id="TIGR03302">
    <property type="entry name" value="OM_YfiO"/>
    <property type="match status" value="1"/>
</dbReference>
<sequence>MKLSLVGSVAIMTLVLAACSSNRQARELAYVERPVEALYNAAADEMDDSDYISAIELFNEVERQHPYSEWARRSTLMAAYASYRSRRYDDAIGTAQRYLSLNPAGEGAPYAYHLIALSYFQQIVDVGRDQRTTELARDALNDVVRRFPNTDYARDAQLKLDMVSDQLAGKEMEIGRWYLRRNQHLAAVNRFKKVVDDYDTTTHTPEALHRLVEAYLSLGLRGEAVAAASVLQYNYPESDWYRASYGLVEGGGGGAQQQASSEGWLGRITPW</sequence>
<evidence type="ECO:0000256" key="6">
    <source>
        <dbReference type="HAMAP-Rule" id="MF_00922"/>
    </source>
</evidence>
<accession>A0A399QR59</accession>
<comment type="subcellular location">
    <subcellularLocation>
        <location evidence="6">Cell outer membrane</location>
        <topology evidence="6">Lipid-anchor</topology>
    </subcellularLocation>
</comment>
<keyword evidence="5 6" id="KW-0449">Lipoprotein</keyword>
<keyword evidence="3 6" id="KW-0564">Palmitate</keyword>
<comment type="function">
    <text evidence="6">Part of the outer membrane protein assembly complex, which is involved in assembly and insertion of beta-barrel proteins into the outer membrane.</text>
</comment>
<feature type="chain" id="PRO_5017491583" description="Outer membrane protein assembly factor BamD" evidence="7">
    <location>
        <begin position="26"/>
        <end position="271"/>
    </location>
</feature>
<dbReference type="EMBL" id="QWGB01000009">
    <property type="protein sequence ID" value="RIJ21416.1"/>
    <property type="molecule type" value="Genomic_DNA"/>
</dbReference>
<dbReference type="RefSeq" id="WP_119380568.1">
    <property type="nucleotide sequence ID" value="NZ_QWGB01000009.1"/>
</dbReference>
<dbReference type="InterPro" id="IPR017689">
    <property type="entry name" value="BamD"/>
</dbReference>
<dbReference type="PROSITE" id="PS51257">
    <property type="entry name" value="PROKAR_LIPOPROTEIN"/>
    <property type="match status" value="1"/>
</dbReference>